<dbReference type="SMART" id="SM00293">
    <property type="entry name" value="PWWP"/>
    <property type="match status" value="1"/>
</dbReference>
<organism evidence="6 7">
    <name type="scientific">Liparis tanakae</name>
    <name type="common">Tanaka's snailfish</name>
    <dbReference type="NCBI Taxonomy" id="230148"/>
    <lineage>
        <taxon>Eukaryota</taxon>
        <taxon>Metazoa</taxon>
        <taxon>Chordata</taxon>
        <taxon>Craniata</taxon>
        <taxon>Vertebrata</taxon>
        <taxon>Euteleostomi</taxon>
        <taxon>Actinopterygii</taxon>
        <taxon>Neopterygii</taxon>
        <taxon>Teleostei</taxon>
        <taxon>Neoteleostei</taxon>
        <taxon>Acanthomorphata</taxon>
        <taxon>Eupercaria</taxon>
        <taxon>Perciformes</taxon>
        <taxon>Cottioidei</taxon>
        <taxon>Cottales</taxon>
        <taxon>Liparidae</taxon>
        <taxon>Liparis</taxon>
    </lineage>
</organism>
<gene>
    <name evidence="6" type="primary">BRPF3_2</name>
    <name evidence="6" type="ORF">EYF80_056991</name>
</gene>
<dbReference type="PRINTS" id="PR00503">
    <property type="entry name" value="BROMODOMAIN"/>
</dbReference>
<keyword evidence="7" id="KW-1185">Reference proteome</keyword>
<keyword evidence="1" id="KW-0007">Acetylation</keyword>
<evidence type="ECO:0000256" key="2">
    <source>
        <dbReference type="ARBA" id="ARBA00023117"/>
    </source>
</evidence>
<dbReference type="OrthoDB" id="20839at2759"/>
<dbReference type="Proteomes" id="UP000314294">
    <property type="component" value="Unassembled WGS sequence"/>
</dbReference>
<name>A0A4Z2EW30_9TELE</name>
<feature type="domain" description="Bromo" evidence="5">
    <location>
        <begin position="18"/>
        <end position="88"/>
    </location>
</feature>
<dbReference type="AlphaFoldDB" id="A0A4Z2EW30"/>
<dbReference type="Gene3D" id="1.20.920.10">
    <property type="entry name" value="Bromodomain-like"/>
    <property type="match status" value="1"/>
</dbReference>
<feature type="compositionally biased region" description="Basic and acidic residues" evidence="4">
    <location>
        <begin position="225"/>
        <end position="242"/>
    </location>
</feature>
<dbReference type="InterPro" id="IPR018359">
    <property type="entry name" value="Bromodomain_CS"/>
</dbReference>
<reference evidence="6 7" key="1">
    <citation type="submission" date="2019-03" db="EMBL/GenBank/DDBJ databases">
        <title>First draft genome of Liparis tanakae, snailfish: a comprehensive survey of snailfish specific genes.</title>
        <authorList>
            <person name="Kim W."/>
            <person name="Song I."/>
            <person name="Jeong J.-H."/>
            <person name="Kim D."/>
            <person name="Kim S."/>
            <person name="Ryu S."/>
            <person name="Song J.Y."/>
            <person name="Lee S.K."/>
        </authorList>
    </citation>
    <scope>NUCLEOTIDE SEQUENCE [LARGE SCALE GENOMIC DNA]</scope>
    <source>
        <tissue evidence="6">Muscle</tissue>
    </source>
</reference>
<feature type="region of interest" description="Disordered" evidence="4">
    <location>
        <begin position="193"/>
        <end position="471"/>
    </location>
</feature>
<dbReference type="PANTHER" id="PTHR22881">
    <property type="entry name" value="BROMODOMAIN CONTAINING PROTEIN"/>
    <property type="match status" value="1"/>
</dbReference>
<dbReference type="SUPFAM" id="SSF63748">
    <property type="entry name" value="Tudor/PWWP/MBT"/>
    <property type="match status" value="1"/>
</dbReference>
<dbReference type="InterPro" id="IPR036427">
    <property type="entry name" value="Bromodomain-like_sf"/>
</dbReference>
<dbReference type="Pfam" id="PF00439">
    <property type="entry name" value="Bromodomain"/>
    <property type="match status" value="1"/>
</dbReference>
<evidence type="ECO:0000256" key="4">
    <source>
        <dbReference type="SAM" id="MobiDB-lite"/>
    </source>
</evidence>
<sequence length="605" mass="66671">MKLTPMLVLLRSTLDQLQQKDTAQIFAEPVDIKEVPDYLEFISRPMDFSTMRAKLEAHAYRSVADLETDFNLMVSNCLLYNDTDTVFHRLALRLRDLGGAVLRHSQRQAANTGLDLGTGMHLSESPQKRDFYSCTWEDVDSVLDPVNRLHMTVEEQLKELLEKMDFVSSMRCSGARTRRIRLLRREINSIRYRQGQHRRSSLHNGHLDDDEEEEEEEEEEEDDDKAAKADHGLSTSDKDELKSTSPPTLEPTGPAPPPRRADAPLEPPTLRPITGAPRSPSWVRKRLKMDGGDLPDLGAENANCTKTREAPPPPPILHSEGQAAANGLAEPGPPRPTPGGVGRRTSVLFRKAKNGAKLFRERDNPLLSGKEQQGDAPTAPGSAASTPSSTPLSTPSKTPQKSPGPPALNDQWTPSRSMCSDSEPDKTPNHTLERGLTNGFDKHKDGGSDSEYSPCPVLHKEISPPKRSLGKPALSKVPFLEIVNGDSDYTGIGSLMSADGTALESLALVWAKCRGYPSYPALIIDPEMPEGGMLHNGVPIPVPPKEWLPRDKVTALGVDDTADKLRIMEGRKSSVRKSVQVAYDRAMIHRSRVSHSHGFVASNYQ</sequence>
<feature type="compositionally biased region" description="Polar residues" evidence="4">
    <location>
        <begin position="410"/>
        <end position="420"/>
    </location>
</feature>
<dbReference type="PANTHER" id="PTHR22881:SF12">
    <property type="entry name" value="BROMODOMAIN-CONTAINING PROTEIN 7"/>
    <property type="match status" value="1"/>
</dbReference>
<dbReference type="Gene3D" id="2.30.30.140">
    <property type="match status" value="2"/>
</dbReference>
<evidence type="ECO:0000259" key="5">
    <source>
        <dbReference type="PROSITE" id="PS50014"/>
    </source>
</evidence>
<evidence type="ECO:0000313" key="6">
    <source>
        <dbReference type="EMBL" id="TNN32850.1"/>
    </source>
</evidence>
<feature type="compositionally biased region" description="Acidic residues" evidence="4">
    <location>
        <begin position="208"/>
        <end position="224"/>
    </location>
</feature>
<keyword evidence="2 3" id="KW-0103">Bromodomain</keyword>
<dbReference type="InterPro" id="IPR001487">
    <property type="entry name" value="Bromodomain"/>
</dbReference>
<feature type="compositionally biased region" description="Basic and acidic residues" evidence="4">
    <location>
        <begin position="423"/>
        <end position="433"/>
    </location>
</feature>
<evidence type="ECO:0000313" key="7">
    <source>
        <dbReference type="Proteomes" id="UP000314294"/>
    </source>
</evidence>
<accession>A0A4Z2EW30</accession>
<protein>
    <submittedName>
        <fullName evidence="6">Bromodomain and PHD finger-containing protein 3</fullName>
    </submittedName>
</protein>
<dbReference type="InterPro" id="IPR000313">
    <property type="entry name" value="PWWP_dom"/>
</dbReference>
<dbReference type="GO" id="GO:0005634">
    <property type="term" value="C:nucleus"/>
    <property type="evidence" value="ECO:0007669"/>
    <property type="project" value="TreeGrafter"/>
</dbReference>
<comment type="caution">
    <text evidence="6">The sequence shown here is derived from an EMBL/GenBank/DDBJ whole genome shotgun (WGS) entry which is preliminary data.</text>
</comment>
<dbReference type="Pfam" id="PF00855">
    <property type="entry name" value="PWWP"/>
    <property type="match status" value="1"/>
</dbReference>
<dbReference type="PROSITE" id="PS50014">
    <property type="entry name" value="BROMODOMAIN_2"/>
    <property type="match status" value="1"/>
</dbReference>
<dbReference type="SUPFAM" id="SSF47370">
    <property type="entry name" value="Bromodomain"/>
    <property type="match status" value="1"/>
</dbReference>
<evidence type="ECO:0000256" key="3">
    <source>
        <dbReference type="PROSITE-ProRule" id="PRU00035"/>
    </source>
</evidence>
<dbReference type="PROSITE" id="PS00633">
    <property type="entry name" value="BROMODOMAIN_1"/>
    <property type="match status" value="1"/>
</dbReference>
<dbReference type="EMBL" id="SRLO01002467">
    <property type="protein sequence ID" value="TNN32850.1"/>
    <property type="molecule type" value="Genomic_DNA"/>
</dbReference>
<dbReference type="GO" id="GO:0006357">
    <property type="term" value="P:regulation of transcription by RNA polymerase II"/>
    <property type="evidence" value="ECO:0007669"/>
    <property type="project" value="TreeGrafter"/>
</dbReference>
<proteinExistence type="predicted"/>
<feature type="compositionally biased region" description="Low complexity" evidence="4">
    <location>
        <begin position="376"/>
        <end position="401"/>
    </location>
</feature>
<evidence type="ECO:0000256" key="1">
    <source>
        <dbReference type="ARBA" id="ARBA00022990"/>
    </source>
</evidence>
<dbReference type="InterPro" id="IPR051831">
    <property type="entry name" value="Bromodomain_contain_prot"/>
</dbReference>
<dbReference type="SMART" id="SM00297">
    <property type="entry name" value="BROMO"/>
    <property type="match status" value="1"/>
</dbReference>